<proteinExistence type="predicted"/>
<dbReference type="EMBL" id="JAGINT010000002">
    <property type="protein sequence ID" value="MBP2356216.1"/>
    <property type="molecule type" value="Genomic_DNA"/>
</dbReference>
<evidence type="ECO:0000256" key="1">
    <source>
        <dbReference type="SAM" id="MobiDB-lite"/>
    </source>
</evidence>
<protein>
    <recommendedName>
        <fullName evidence="4">ImmA/IrrE family metallo-endopeptidase</fullName>
    </recommendedName>
</protein>
<evidence type="ECO:0000313" key="3">
    <source>
        <dbReference type="Proteomes" id="UP000755585"/>
    </source>
</evidence>
<comment type="caution">
    <text evidence="2">The sequence shown here is derived from an EMBL/GenBank/DDBJ whole genome shotgun (WGS) entry which is preliminary data.</text>
</comment>
<accession>A0ABS4UXF9</accession>
<reference evidence="2 3" key="1">
    <citation type="submission" date="2021-03" db="EMBL/GenBank/DDBJ databases">
        <title>Sequencing the genomes of 1000 actinobacteria strains.</title>
        <authorList>
            <person name="Klenk H.-P."/>
        </authorList>
    </citation>
    <scope>NUCLEOTIDE SEQUENCE [LARGE SCALE GENOMIC DNA]</scope>
    <source>
        <strain evidence="2 3">DSM 18824</strain>
    </source>
</reference>
<keyword evidence="3" id="KW-1185">Reference proteome</keyword>
<gene>
    <name evidence="2" type="ORF">JOF29_007326</name>
</gene>
<dbReference type="Proteomes" id="UP000755585">
    <property type="component" value="Unassembled WGS sequence"/>
</dbReference>
<dbReference type="RefSeq" id="WP_209698769.1">
    <property type="nucleotide sequence ID" value="NZ_BAAAVU010000023.1"/>
</dbReference>
<feature type="region of interest" description="Disordered" evidence="1">
    <location>
        <begin position="326"/>
        <end position="350"/>
    </location>
</feature>
<sequence>MIRPVPNVELSQTQLGGLMERPRVTPEDLRDALHSEIRKRSSGVEWVRWLDASVALRNYSFRNVVLITLQMPYASQVARSDIWQKLGRSIQNSQQDREIRVLAPVILQRGRRLTLETSQPDLELERARQARGGGRLVGFKVASVWDISQTDGPVLPQPAAPSGGGASTGELWRALEHEVRSAGYTLVETNVGDASLEGFTNFQKRTVVIRSDLDEVTAVARLAHEVAHLRMHDAKEIAAPETVVCRGMKEIEAESVSYLLMAHHGWSTGGSSFRYIASWAAQVNKREPEKVIERTGARVVLVARRLIGTVDRQLHRGGLSHRRPELRSLSLGTLPSRHETAERPFDGPEL</sequence>
<evidence type="ECO:0008006" key="4">
    <source>
        <dbReference type="Google" id="ProtNLM"/>
    </source>
</evidence>
<organism evidence="2 3">
    <name type="scientific">Kribbella aluminosa</name>
    <dbReference type="NCBI Taxonomy" id="416017"/>
    <lineage>
        <taxon>Bacteria</taxon>
        <taxon>Bacillati</taxon>
        <taxon>Actinomycetota</taxon>
        <taxon>Actinomycetes</taxon>
        <taxon>Propionibacteriales</taxon>
        <taxon>Kribbellaceae</taxon>
        <taxon>Kribbella</taxon>
    </lineage>
</organism>
<name>A0ABS4UXF9_9ACTN</name>
<evidence type="ECO:0000313" key="2">
    <source>
        <dbReference type="EMBL" id="MBP2356216.1"/>
    </source>
</evidence>
<feature type="compositionally biased region" description="Basic and acidic residues" evidence="1">
    <location>
        <begin position="336"/>
        <end position="350"/>
    </location>
</feature>